<dbReference type="AlphaFoldDB" id="A0A830G0A9"/>
<organism evidence="2 4">
    <name type="scientific">Halarchaeum rubridurum</name>
    <dbReference type="NCBI Taxonomy" id="489911"/>
    <lineage>
        <taxon>Archaea</taxon>
        <taxon>Methanobacteriati</taxon>
        <taxon>Methanobacteriota</taxon>
        <taxon>Stenosarchaea group</taxon>
        <taxon>Halobacteria</taxon>
        <taxon>Halobacteriales</taxon>
        <taxon>Halobacteriaceae</taxon>
    </lineage>
</organism>
<reference evidence="2" key="2">
    <citation type="submission" date="2020-09" db="EMBL/GenBank/DDBJ databases">
        <authorList>
            <person name="Sun Q."/>
            <person name="Ohkuma M."/>
        </authorList>
    </citation>
    <scope>NUCLEOTIDE SEQUENCE</scope>
    <source>
        <strain evidence="2">JCM 16108</strain>
    </source>
</reference>
<name>A0A830G0A9_9EURY</name>
<protein>
    <submittedName>
        <fullName evidence="2">Uncharacterized protein</fullName>
    </submittedName>
</protein>
<proteinExistence type="predicted"/>
<accession>A0A830G0A9</accession>
<gene>
    <name evidence="2" type="ORF">GCM10009017_19130</name>
    <name evidence="3" type="ORF">J2752_001994</name>
</gene>
<dbReference type="Proteomes" id="UP000614609">
    <property type="component" value="Unassembled WGS sequence"/>
</dbReference>
<evidence type="ECO:0000313" key="4">
    <source>
        <dbReference type="Proteomes" id="UP000614609"/>
    </source>
</evidence>
<keyword evidence="1" id="KW-0472">Membrane</keyword>
<dbReference type="EMBL" id="BMOO01000004">
    <property type="protein sequence ID" value="GGM69085.1"/>
    <property type="molecule type" value="Genomic_DNA"/>
</dbReference>
<reference evidence="3" key="3">
    <citation type="submission" date="2021-03" db="EMBL/GenBank/DDBJ databases">
        <title>Genomic Encyclopedia of Type Strains, Phase IV (KMG-IV): sequencing the most valuable type-strain genomes for metagenomic binning, comparative biology and taxonomic classification.</title>
        <authorList>
            <person name="Goeker M."/>
        </authorList>
    </citation>
    <scope>NUCLEOTIDE SEQUENCE</scope>
    <source>
        <strain evidence="3">DSM 22443</strain>
    </source>
</reference>
<dbReference type="EMBL" id="JAGGKO010000003">
    <property type="protein sequence ID" value="MBP1955082.1"/>
    <property type="molecule type" value="Genomic_DNA"/>
</dbReference>
<comment type="caution">
    <text evidence="2">The sequence shown here is derived from an EMBL/GenBank/DDBJ whole genome shotgun (WGS) entry which is preliminary data.</text>
</comment>
<dbReference type="Proteomes" id="UP000765891">
    <property type="component" value="Unassembled WGS sequence"/>
</dbReference>
<dbReference type="RefSeq" id="WP_188872326.1">
    <property type="nucleotide sequence ID" value="NZ_BMOO01000004.1"/>
</dbReference>
<feature type="transmembrane region" description="Helical" evidence="1">
    <location>
        <begin position="28"/>
        <end position="44"/>
    </location>
</feature>
<keyword evidence="1" id="KW-0812">Transmembrane</keyword>
<keyword evidence="4" id="KW-1185">Reference proteome</keyword>
<sequence length="52" mass="5205">MRALSVAALAAVLVGVGSLVLDALHAPPLATPFLVGVAVLVVALRRTTTDVV</sequence>
<evidence type="ECO:0000313" key="3">
    <source>
        <dbReference type="EMBL" id="MBP1955082.1"/>
    </source>
</evidence>
<keyword evidence="1" id="KW-1133">Transmembrane helix</keyword>
<evidence type="ECO:0000256" key="1">
    <source>
        <dbReference type="SAM" id="Phobius"/>
    </source>
</evidence>
<evidence type="ECO:0000313" key="2">
    <source>
        <dbReference type="EMBL" id="GGM69085.1"/>
    </source>
</evidence>
<reference evidence="2" key="1">
    <citation type="journal article" date="2014" name="Int. J. Syst. Evol. Microbiol.">
        <title>Complete genome sequence of Corynebacterium casei LMG S-19264T (=DSM 44701T), isolated from a smear-ripened cheese.</title>
        <authorList>
            <consortium name="US DOE Joint Genome Institute (JGI-PGF)"/>
            <person name="Walter F."/>
            <person name="Albersmeier A."/>
            <person name="Kalinowski J."/>
            <person name="Ruckert C."/>
        </authorList>
    </citation>
    <scope>NUCLEOTIDE SEQUENCE</scope>
    <source>
        <strain evidence="2">JCM 16108</strain>
    </source>
</reference>